<name>A0A0F9J8H6_9ZZZZ</name>
<sequence length="407" mass="42190">MNYVGDFDVGAVIMIWFNTFDSNDPSVSVTMTNFINTDVHIHKDDSLTQRNNAAGITVDVDVDAIAGSHFIKVDSADNTVADFFEAGHDYAVRVEGVTVDAGTLNAVVGTFSIANRRVAGQMCVSSIATLASQTSFTLTAGEASANNDAYNGCTIIVTDQVTKIQKAIGHISDYVGTSRTITLHAAPLQTAFTMAVGDSVEIIATSVFTNVNTVGQTLQTANDNGADINAILLDSGELQADDIPTLIAALPTAVEIQTEMEENGASILDTVRDELANATDGLSALKTLLDSIIAAVITNATGVDVAADIIAVKAETTLIVGDTGTDGVVLKVAGLNADAVDKILDEVVEGTITVRQAFRILIAAVAGKTTGGGTVTASFRNIADDGNRIVATVDVNGNRTAMTLDGS</sequence>
<gene>
    <name evidence="1" type="ORF">LCGC14_1560990</name>
</gene>
<protein>
    <submittedName>
        <fullName evidence="1">Uncharacterized protein</fullName>
    </submittedName>
</protein>
<proteinExistence type="predicted"/>
<evidence type="ECO:0000313" key="1">
    <source>
        <dbReference type="EMBL" id="KKM45259.1"/>
    </source>
</evidence>
<organism evidence="1">
    <name type="scientific">marine sediment metagenome</name>
    <dbReference type="NCBI Taxonomy" id="412755"/>
    <lineage>
        <taxon>unclassified sequences</taxon>
        <taxon>metagenomes</taxon>
        <taxon>ecological metagenomes</taxon>
    </lineage>
</organism>
<dbReference type="AlphaFoldDB" id="A0A0F9J8H6"/>
<dbReference type="EMBL" id="LAZR01012059">
    <property type="protein sequence ID" value="KKM45259.1"/>
    <property type="molecule type" value="Genomic_DNA"/>
</dbReference>
<accession>A0A0F9J8H6</accession>
<reference evidence="1" key="1">
    <citation type="journal article" date="2015" name="Nature">
        <title>Complex archaea that bridge the gap between prokaryotes and eukaryotes.</title>
        <authorList>
            <person name="Spang A."/>
            <person name="Saw J.H."/>
            <person name="Jorgensen S.L."/>
            <person name="Zaremba-Niedzwiedzka K."/>
            <person name="Martijn J."/>
            <person name="Lind A.E."/>
            <person name="van Eijk R."/>
            <person name="Schleper C."/>
            <person name="Guy L."/>
            <person name="Ettema T.J."/>
        </authorList>
    </citation>
    <scope>NUCLEOTIDE SEQUENCE</scope>
</reference>
<comment type="caution">
    <text evidence="1">The sequence shown here is derived from an EMBL/GenBank/DDBJ whole genome shotgun (WGS) entry which is preliminary data.</text>
</comment>